<keyword evidence="9" id="KW-1185">Reference proteome</keyword>
<reference evidence="8" key="1">
    <citation type="journal article" date="2023" name="G3 (Bethesda)">
        <title>Whole genome assembly and annotation of the endangered Caribbean coral Acropora cervicornis.</title>
        <authorList>
            <person name="Selwyn J.D."/>
            <person name="Vollmer S.V."/>
        </authorList>
    </citation>
    <scope>NUCLEOTIDE SEQUENCE</scope>
    <source>
        <strain evidence="8">K2</strain>
    </source>
</reference>
<keyword evidence="5" id="KW-0732">Signal</keyword>
<evidence type="ECO:0000259" key="7">
    <source>
        <dbReference type="PROSITE" id="PS51910"/>
    </source>
</evidence>
<dbReference type="CDD" id="cd00326">
    <property type="entry name" value="alpha_CA"/>
    <property type="match status" value="1"/>
</dbReference>
<dbReference type="FunFam" id="3.10.50.10:FF:000008">
    <property type="entry name" value="Chitinase 11"/>
    <property type="match status" value="1"/>
</dbReference>
<dbReference type="Pfam" id="PF00704">
    <property type="entry name" value="Glyco_hydro_18"/>
    <property type="match status" value="1"/>
</dbReference>
<feature type="domain" description="GH18" evidence="7">
    <location>
        <begin position="21"/>
        <end position="398"/>
    </location>
</feature>
<dbReference type="GO" id="GO:0005975">
    <property type="term" value="P:carbohydrate metabolic process"/>
    <property type="evidence" value="ECO:0007669"/>
    <property type="project" value="InterPro"/>
</dbReference>
<feature type="chain" id="PRO_5042256568" evidence="5">
    <location>
        <begin position="20"/>
        <end position="884"/>
    </location>
</feature>
<feature type="region of interest" description="Disordered" evidence="4">
    <location>
        <begin position="509"/>
        <end position="568"/>
    </location>
</feature>
<dbReference type="InterPro" id="IPR001223">
    <property type="entry name" value="Glyco_hydro18_cat"/>
</dbReference>
<feature type="compositionally biased region" description="Low complexity" evidence="4">
    <location>
        <begin position="539"/>
        <end position="562"/>
    </location>
</feature>
<feature type="signal peptide" evidence="5">
    <location>
        <begin position="1"/>
        <end position="19"/>
    </location>
</feature>
<keyword evidence="2 3" id="KW-0326">Glycosidase</keyword>
<dbReference type="PANTHER" id="PTHR11177">
    <property type="entry name" value="CHITINASE"/>
    <property type="match status" value="1"/>
</dbReference>
<dbReference type="InterPro" id="IPR011583">
    <property type="entry name" value="Chitinase_II/V-like_cat"/>
</dbReference>
<dbReference type="Gene3D" id="3.20.20.80">
    <property type="entry name" value="Glycosidases"/>
    <property type="match status" value="1"/>
</dbReference>
<proteinExistence type="predicted"/>
<dbReference type="InterPro" id="IPR001579">
    <property type="entry name" value="Glyco_hydro_18_chit_AS"/>
</dbReference>
<feature type="compositionally biased region" description="Pro residues" evidence="4">
    <location>
        <begin position="509"/>
        <end position="538"/>
    </location>
</feature>
<evidence type="ECO:0000256" key="2">
    <source>
        <dbReference type="ARBA" id="ARBA00023295"/>
    </source>
</evidence>
<dbReference type="PROSITE" id="PS01095">
    <property type="entry name" value="GH18_1"/>
    <property type="match status" value="1"/>
</dbReference>
<dbReference type="PROSITE" id="PS51144">
    <property type="entry name" value="ALPHA_CA_2"/>
    <property type="match status" value="1"/>
</dbReference>
<dbReference type="Gene3D" id="3.10.200.10">
    <property type="entry name" value="Alpha carbonic anhydrase"/>
    <property type="match status" value="2"/>
</dbReference>
<dbReference type="AlphaFoldDB" id="A0AAD9QHP0"/>
<dbReference type="SUPFAM" id="SSF51445">
    <property type="entry name" value="(Trans)glycosidases"/>
    <property type="match status" value="1"/>
</dbReference>
<dbReference type="FunFam" id="3.20.20.80:FF:000356">
    <property type="entry name" value="Predicted protein"/>
    <property type="match status" value="1"/>
</dbReference>
<reference evidence="8" key="2">
    <citation type="journal article" date="2023" name="Science">
        <title>Genomic signatures of disease resistance in endangered staghorn corals.</title>
        <authorList>
            <person name="Vollmer S.V."/>
            <person name="Selwyn J.D."/>
            <person name="Despard B.A."/>
            <person name="Roesel C.L."/>
        </authorList>
    </citation>
    <scope>NUCLEOTIDE SEQUENCE</scope>
    <source>
        <strain evidence="8">K2</strain>
    </source>
</reference>
<dbReference type="CDD" id="cd02872">
    <property type="entry name" value="GH18_chitolectin_chitotriosidase"/>
    <property type="match status" value="1"/>
</dbReference>
<dbReference type="Proteomes" id="UP001249851">
    <property type="component" value="Unassembled WGS sequence"/>
</dbReference>
<dbReference type="InterPro" id="IPR036398">
    <property type="entry name" value="CA_dom_sf"/>
</dbReference>
<dbReference type="InterPro" id="IPR001148">
    <property type="entry name" value="CA_dom"/>
</dbReference>
<organism evidence="8 9">
    <name type="scientific">Acropora cervicornis</name>
    <name type="common">Staghorn coral</name>
    <dbReference type="NCBI Taxonomy" id="6130"/>
    <lineage>
        <taxon>Eukaryota</taxon>
        <taxon>Metazoa</taxon>
        <taxon>Cnidaria</taxon>
        <taxon>Anthozoa</taxon>
        <taxon>Hexacorallia</taxon>
        <taxon>Scleractinia</taxon>
        <taxon>Astrocoeniina</taxon>
        <taxon>Acroporidae</taxon>
        <taxon>Acropora</taxon>
    </lineage>
</organism>
<feature type="region of interest" description="Disordered" evidence="4">
    <location>
        <begin position="425"/>
        <end position="445"/>
    </location>
</feature>
<evidence type="ECO:0000256" key="1">
    <source>
        <dbReference type="ARBA" id="ARBA00022801"/>
    </source>
</evidence>
<dbReference type="GO" id="GO:0004568">
    <property type="term" value="F:chitinase activity"/>
    <property type="evidence" value="ECO:0007669"/>
    <property type="project" value="UniProtKB-ARBA"/>
</dbReference>
<gene>
    <name evidence="8" type="ORF">P5673_016282</name>
</gene>
<protein>
    <submittedName>
        <fullName evidence="8">Acidic mammalian chitinase</fullName>
    </submittedName>
</protein>
<feature type="domain" description="Alpha-carbonic anhydrase" evidence="6">
    <location>
        <begin position="657"/>
        <end position="884"/>
    </location>
</feature>
<accession>A0AAD9QHP0</accession>
<dbReference type="SMART" id="SM00636">
    <property type="entry name" value="Glyco_18"/>
    <property type="match status" value="1"/>
</dbReference>
<dbReference type="InterPro" id="IPR017853">
    <property type="entry name" value="GH"/>
</dbReference>
<dbReference type="Pfam" id="PF00194">
    <property type="entry name" value="Carb_anhydrase"/>
    <property type="match status" value="1"/>
</dbReference>
<keyword evidence="1 3" id="KW-0378">Hydrolase</keyword>
<dbReference type="SUPFAM" id="SSF54556">
    <property type="entry name" value="Chitinase insertion domain"/>
    <property type="match status" value="1"/>
</dbReference>
<dbReference type="GO" id="GO:0006032">
    <property type="term" value="P:chitin catabolic process"/>
    <property type="evidence" value="ECO:0007669"/>
    <property type="project" value="TreeGrafter"/>
</dbReference>
<dbReference type="Gene3D" id="3.10.50.10">
    <property type="match status" value="1"/>
</dbReference>
<comment type="caution">
    <text evidence="8">The sequence shown here is derived from an EMBL/GenBank/DDBJ whole genome shotgun (WGS) entry which is preliminary data.</text>
</comment>
<dbReference type="InterPro" id="IPR029070">
    <property type="entry name" value="Chitinase_insertion_sf"/>
</dbReference>
<evidence type="ECO:0000256" key="5">
    <source>
        <dbReference type="SAM" id="SignalP"/>
    </source>
</evidence>
<name>A0AAD9QHP0_ACRCE</name>
<evidence type="ECO:0000256" key="3">
    <source>
        <dbReference type="RuleBase" id="RU000489"/>
    </source>
</evidence>
<dbReference type="SUPFAM" id="SSF51069">
    <property type="entry name" value="Carbonic anhydrase"/>
    <property type="match status" value="1"/>
</dbReference>
<dbReference type="InterPro" id="IPR050314">
    <property type="entry name" value="Glycosyl_Hydrlase_18"/>
</dbReference>
<evidence type="ECO:0000259" key="6">
    <source>
        <dbReference type="PROSITE" id="PS51144"/>
    </source>
</evidence>
<dbReference type="EMBL" id="JARQWQ010000034">
    <property type="protein sequence ID" value="KAK2561141.1"/>
    <property type="molecule type" value="Genomic_DNA"/>
</dbReference>
<sequence length="884" mass="97052">MSFLLLLFVGAFLLQFSSAEYVRGCYYTNWSQYRPKGGTFWPEDIDPFLCTHILFSFAKVSRSTHTLEIYEKNDHELYARINALKKVNPKLKTQIAVGGWTHEEKDSPFSKMVATKEKRAIFIKSSISTLRKYGFDGLDLDWEYPGMRGGSPKSDKGRFTLLCQELREAFNIEAKETGRERLLLTAAVAAGLWTIKGAYDIAAIAEPLDWINLMTYDLHGTWEYKTGHHTAMGPEGDKLTLPFAVWYWMNNRDTWEKPEIRKGMPPGKIVLGLGTYGRAFGLASPSTNGLDAARDYQYTPKGKYTGAEGFLAYYEICKMGLTVVEDNKAKAPYGYKGKDWVGFDNPKSLIYKIDHVVKKNSLRGVMFWAIDLDDFSGQHCGQGKYPLMNAVKKYLTSNIQPPSFSSPSPPITTTTTQLLSPSAVVTSRTPLPVTTRPGGGGGGGNNGSCVAVGPWKGNANMDAWCVLNCERGNCPAQICQCLQTYCGQGKYDPLINAVKQYLTSGIQPPPVAEPPIPLTTQQPTPPPVTTQAPPPPPVTTQTVTTPPVTNTSTTFKPPSKTTAPGGGGKCKASGFWAGNAGMDALICANRIVPLATVRHRIVYVPRDKLQENCKQRLPPSNIGTRVTHTQNVLVFIEVSPRTDLSAKNNDFPKGRESTWKYGDSDLDHAIYGPKAWGNVASSCRQSDQSPIDIVTDDVEADSSLGELDITCDNEKGLFNGILLNNGHEPVLTADGARGICNLTGASLKSKYFQLHDLNIHFGCDTDRGSEHTIDGKPFPAENVALDSIVDQVDDVAVEGSSIPIYTPADNLTLADLVPELANEHVPYYTYRGSLTVPPCYQSVRWIVMKNPLSAFMKLTSKQGSVCDNFRPATPLNGRKVEANF</sequence>
<dbReference type="PANTHER" id="PTHR11177:SF317">
    <property type="entry name" value="CHITINASE 12-RELATED"/>
    <property type="match status" value="1"/>
</dbReference>
<dbReference type="GO" id="GO:0005576">
    <property type="term" value="C:extracellular region"/>
    <property type="evidence" value="ECO:0007669"/>
    <property type="project" value="TreeGrafter"/>
</dbReference>
<dbReference type="GO" id="GO:0008061">
    <property type="term" value="F:chitin binding"/>
    <property type="evidence" value="ECO:0007669"/>
    <property type="project" value="InterPro"/>
</dbReference>
<evidence type="ECO:0000313" key="9">
    <source>
        <dbReference type="Proteomes" id="UP001249851"/>
    </source>
</evidence>
<dbReference type="PROSITE" id="PS51910">
    <property type="entry name" value="GH18_2"/>
    <property type="match status" value="1"/>
</dbReference>
<dbReference type="SMART" id="SM01057">
    <property type="entry name" value="Carb_anhydrase"/>
    <property type="match status" value="1"/>
</dbReference>
<evidence type="ECO:0000256" key="4">
    <source>
        <dbReference type="SAM" id="MobiDB-lite"/>
    </source>
</evidence>
<evidence type="ECO:0000313" key="8">
    <source>
        <dbReference type="EMBL" id="KAK2561141.1"/>
    </source>
</evidence>